<proteinExistence type="predicted"/>
<keyword evidence="3" id="KW-1185">Reference proteome</keyword>
<name>I0YS65_COCSC</name>
<dbReference type="AlphaFoldDB" id="I0YS65"/>
<dbReference type="OrthoDB" id="10370364at2759"/>
<evidence type="ECO:0000313" key="2">
    <source>
        <dbReference type="EMBL" id="EIE21234.1"/>
    </source>
</evidence>
<reference evidence="2 3" key="1">
    <citation type="journal article" date="2012" name="Genome Biol.">
        <title>The genome of the polar eukaryotic microalga coccomyxa subellipsoidea reveals traits of cold adaptation.</title>
        <authorList>
            <person name="Blanc G."/>
            <person name="Agarkova I."/>
            <person name="Grimwood J."/>
            <person name="Kuo A."/>
            <person name="Brueggeman A."/>
            <person name="Dunigan D."/>
            <person name="Gurnon J."/>
            <person name="Ladunga I."/>
            <person name="Lindquist E."/>
            <person name="Lucas S."/>
            <person name="Pangilinan J."/>
            <person name="Proschold T."/>
            <person name="Salamov A."/>
            <person name="Schmutz J."/>
            <person name="Weeks D."/>
            <person name="Yamada T."/>
            <person name="Claverie J.M."/>
            <person name="Grigoriev I."/>
            <person name="Van Etten J."/>
            <person name="Lomsadze A."/>
            <person name="Borodovsky M."/>
        </authorList>
    </citation>
    <scope>NUCLEOTIDE SEQUENCE [LARGE SCALE GENOMIC DNA]</scope>
    <source>
        <strain evidence="2 3">C-169</strain>
    </source>
</reference>
<feature type="region of interest" description="Disordered" evidence="1">
    <location>
        <begin position="62"/>
        <end position="130"/>
    </location>
</feature>
<dbReference type="Proteomes" id="UP000007264">
    <property type="component" value="Unassembled WGS sequence"/>
</dbReference>
<accession>I0YS65</accession>
<dbReference type="GeneID" id="17039216"/>
<evidence type="ECO:0000256" key="1">
    <source>
        <dbReference type="SAM" id="MobiDB-lite"/>
    </source>
</evidence>
<organism evidence="2 3">
    <name type="scientific">Coccomyxa subellipsoidea (strain C-169)</name>
    <name type="common">Green microalga</name>
    <dbReference type="NCBI Taxonomy" id="574566"/>
    <lineage>
        <taxon>Eukaryota</taxon>
        <taxon>Viridiplantae</taxon>
        <taxon>Chlorophyta</taxon>
        <taxon>core chlorophytes</taxon>
        <taxon>Trebouxiophyceae</taxon>
        <taxon>Trebouxiophyceae incertae sedis</taxon>
        <taxon>Coccomyxaceae</taxon>
        <taxon>Coccomyxa</taxon>
        <taxon>Coccomyxa subellipsoidea</taxon>
    </lineage>
</organism>
<feature type="region of interest" description="Disordered" evidence="1">
    <location>
        <begin position="254"/>
        <end position="299"/>
    </location>
</feature>
<evidence type="ECO:0000313" key="3">
    <source>
        <dbReference type="Proteomes" id="UP000007264"/>
    </source>
</evidence>
<feature type="compositionally biased region" description="Basic and acidic residues" evidence="1">
    <location>
        <begin position="289"/>
        <end position="299"/>
    </location>
</feature>
<feature type="compositionally biased region" description="Polar residues" evidence="1">
    <location>
        <begin position="278"/>
        <end position="288"/>
    </location>
</feature>
<sequence length="299" mass="32364">MSMVACTEKAGEWPPLLTLMSNNSSVEHLQSDIADWFREHQPDAYDLAEPPSASKLGCESGVLSARDGNTPGRSIGKRYRRPTARTPPQPKSSMSAEGQDRGRVPVNMATDPPREHLHKGYTVERGPDGRSLWLPDSSASCSDRERPLDEDTAPFCTFMNVWSMQQEQDRDATSGQASGVEVLQRLPHSMFEAAARKLCKRSAALSVEECHQYKRAATLSVMTPPALRADVVRLRAGAGTCGSLTDLLPTPTSVLDGPAAFPPSPPQEESVDFLVASSPGSQSCVGESNTDKRRSPLST</sequence>
<comment type="caution">
    <text evidence="2">The sequence shown here is derived from an EMBL/GenBank/DDBJ whole genome shotgun (WGS) entry which is preliminary data.</text>
</comment>
<protein>
    <submittedName>
        <fullName evidence="2">Uncharacterized protein</fullName>
    </submittedName>
</protein>
<dbReference type="EMBL" id="AGSI01000013">
    <property type="protein sequence ID" value="EIE21234.1"/>
    <property type="molecule type" value="Genomic_DNA"/>
</dbReference>
<dbReference type="RefSeq" id="XP_005645778.1">
    <property type="nucleotide sequence ID" value="XM_005645721.1"/>
</dbReference>
<dbReference type="KEGG" id="csl:COCSUDRAFT_43545"/>
<gene>
    <name evidence="2" type="ORF">COCSUDRAFT_43545</name>
</gene>